<dbReference type="InterPro" id="IPR029021">
    <property type="entry name" value="Prot-tyrosine_phosphatase-like"/>
</dbReference>
<evidence type="ECO:0000259" key="11">
    <source>
        <dbReference type="PROSITE" id="PS50853"/>
    </source>
</evidence>
<dbReference type="InterPro" id="IPR036116">
    <property type="entry name" value="FN3_sf"/>
</dbReference>
<feature type="domain" description="Tyrosine specific protein phosphatases" evidence="10">
    <location>
        <begin position="636"/>
        <end position="710"/>
    </location>
</feature>
<dbReference type="SMART" id="SM00404">
    <property type="entry name" value="PTPc_motif"/>
    <property type="match status" value="2"/>
</dbReference>
<feature type="domain" description="Fibronectin type-III" evidence="11">
    <location>
        <begin position="24"/>
        <end position="124"/>
    </location>
</feature>
<dbReference type="GO" id="GO:0008045">
    <property type="term" value="P:motor neuron axon guidance"/>
    <property type="evidence" value="ECO:0007669"/>
    <property type="project" value="TreeGrafter"/>
</dbReference>
<feature type="domain" description="Tyrosine specific protein phosphatases" evidence="10">
    <location>
        <begin position="928"/>
        <end position="1001"/>
    </location>
</feature>
<dbReference type="PROSITE" id="PS00383">
    <property type="entry name" value="TYR_PHOSPHATASE_1"/>
    <property type="match status" value="1"/>
</dbReference>
<evidence type="ECO:0000256" key="5">
    <source>
        <dbReference type="ARBA" id="ARBA00022801"/>
    </source>
</evidence>
<dbReference type="GO" id="GO:0004725">
    <property type="term" value="F:protein tyrosine phosphatase activity"/>
    <property type="evidence" value="ECO:0007669"/>
    <property type="project" value="UniProtKB-EC"/>
</dbReference>
<dbReference type="PANTHER" id="PTHR19134:SF562">
    <property type="entry name" value="PROTEIN-TYROSINE-PHOSPHATASE"/>
    <property type="match status" value="1"/>
</dbReference>
<feature type="non-terminal residue" evidence="12">
    <location>
        <position position="1"/>
    </location>
</feature>
<evidence type="ECO:0000313" key="13">
    <source>
        <dbReference type="Proteomes" id="UP000292052"/>
    </source>
</evidence>
<sequence length="1021" mass="117465">LPFIEISELTPKHFTQLKEAMPQSVQNLRVSNESPSSVELQWQKPRMLHGRLKHYSIKYQHRSYVACEGLLANSSSNGSLTATKTSVTVTDLLPHSLYSFAVSAVNTKFESKPQKQYVTTLPLHEIQDDEIPRIIDIVPSNNSAIINISQINCTKMRGTLSVLVIPTCVNEWCHKHQTVNYQLPRKQLFLNDYKTNLKFCGNSRKCRDTEEKQFKTRPGEPSEAPYDLKLNWTMKNDLELQWKHPNKSNGEIQYFRIELITSNSKIIRKQLSVTEDTYSLNYYYKIDNKELHPTTQYQINIAACNKQIGKELIKKEISPPDIPSVLKTPEIYSSNDSITIKIQINRPRGFHNNYELIVLVPNQNPNTESHPKLENFDLGNLRTVSKCSIINFDQTHVLVIGDHNQPKNCDEISNPPLDADTSYNITMILINTFQNESRYKNKYSKSIKITEFEDYVKNSIKNGELERQHALFPRGQTKPWTYGVVKENKSKNRYNNLIAYDHSRVILEKVNGNPHSDYINANYIDGYKISKAYIATQGPKSSTLFDFWRMIWQENTQCIAMLANVYESGKKKVEKYWPAINETLKFGDISIRYVSHKVYADFEHRVFQISRKKQTRKVEQLHFSSWPDHGVPLYSQSLVSLLQKILKLPLSSKSPLVVHCSAGVGRTGTILLCDICLRMAAREGSIDVLRWLQKLREQRPNLVDNVEQYKLAHLVILECLFGKQTAIPCNDIDESVEKLLQSGEIKSQMEYLKKTRWQDDAMKTTLASDTKIATVSGKNRFQDIIPEFQGQIFISRNPPDDEASSYINAIAVDGFRCPGRFIVTQQPLPNTLGDFWRLIDEKDVSVIISLNRINLKDKTSCNFWPISSNFQMNPIDHITLRNANTLSLECYDLVTIHMNTDSGKDRKVVEIFSLKHWPPKASFPKSMQKFLTFWEDSDAASRKSDTVVVTCYDGVKASGVYVAMSFIIEKMKLEQSCDVCQAVRTIRHNRNQFVQEEEQFAFLYRAAVDYINGFQSYANFS</sequence>
<dbReference type="SUPFAM" id="SSF52799">
    <property type="entry name" value="(Phosphotyrosine protein) phosphatases II"/>
    <property type="match status" value="2"/>
</dbReference>
<dbReference type="InterPro" id="IPR000387">
    <property type="entry name" value="Tyr_Pase_dom"/>
</dbReference>
<dbReference type="EMBL" id="QDEB01038540">
    <property type="protein sequence ID" value="RZC38965.1"/>
    <property type="molecule type" value="Genomic_DNA"/>
</dbReference>
<dbReference type="InterPro" id="IPR013783">
    <property type="entry name" value="Ig-like_fold"/>
</dbReference>
<dbReference type="FunFam" id="3.90.190.10:FF:000026">
    <property type="entry name" value="tyrosine-protein phosphatase non-receptor type 9"/>
    <property type="match status" value="1"/>
</dbReference>
<dbReference type="SMART" id="SM00060">
    <property type="entry name" value="FN3"/>
    <property type="match status" value="3"/>
</dbReference>
<dbReference type="CDD" id="cd00063">
    <property type="entry name" value="FN3"/>
    <property type="match status" value="2"/>
</dbReference>
<evidence type="ECO:0000256" key="1">
    <source>
        <dbReference type="ARBA" id="ARBA00004167"/>
    </source>
</evidence>
<keyword evidence="13" id="KW-1185">Reference proteome</keyword>
<reference evidence="12 13" key="1">
    <citation type="submission" date="2017-03" db="EMBL/GenBank/DDBJ databases">
        <title>Genome of the blue death feigning beetle - Asbolus verrucosus.</title>
        <authorList>
            <person name="Rider S.D."/>
        </authorList>
    </citation>
    <scope>NUCLEOTIDE SEQUENCE [LARGE SCALE GENOMIC DNA]</scope>
    <source>
        <strain evidence="12">Butters</strain>
        <tissue evidence="12">Head and leg muscle</tissue>
    </source>
</reference>
<dbReference type="Proteomes" id="UP000292052">
    <property type="component" value="Unassembled WGS sequence"/>
</dbReference>
<comment type="caution">
    <text evidence="12">The sequence shown here is derived from an EMBL/GenBank/DDBJ whole genome shotgun (WGS) entry which is preliminary data.</text>
</comment>
<feature type="domain" description="Tyrosine-protein phosphatase" evidence="9">
    <location>
        <begin position="487"/>
        <end position="719"/>
    </location>
</feature>
<evidence type="ECO:0000256" key="2">
    <source>
        <dbReference type="ARBA" id="ARBA00009580"/>
    </source>
</evidence>
<keyword evidence="6" id="KW-0904">Protein phosphatase</keyword>
<keyword evidence="5" id="KW-0378">Hydrolase</keyword>
<organism evidence="12 13">
    <name type="scientific">Asbolus verrucosus</name>
    <name type="common">Desert ironclad beetle</name>
    <dbReference type="NCBI Taxonomy" id="1661398"/>
    <lineage>
        <taxon>Eukaryota</taxon>
        <taxon>Metazoa</taxon>
        <taxon>Ecdysozoa</taxon>
        <taxon>Arthropoda</taxon>
        <taxon>Hexapoda</taxon>
        <taxon>Insecta</taxon>
        <taxon>Pterygota</taxon>
        <taxon>Neoptera</taxon>
        <taxon>Endopterygota</taxon>
        <taxon>Coleoptera</taxon>
        <taxon>Polyphaga</taxon>
        <taxon>Cucujiformia</taxon>
        <taxon>Tenebrionidae</taxon>
        <taxon>Pimeliinae</taxon>
        <taxon>Asbolus</taxon>
    </lineage>
</organism>
<dbReference type="Gene3D" id="3.90.190.10">
    <property type="entry name" value="Protein tyrosine phosphatase superfamily"/>
    <property type="match status" value="2"/>
</dbReference>
<feature type="domain" description="Tyrosine-protein phosphatase" evidence="9">
    <location>
        <begin position="778"/>
        <end position="1010"/>
    </location>
</feature>
<evidence type="ECO:0000259" key="10">
    <source>
        <dbReference type="PROSITE" id="PS50056"/>
    </source>
</evidence>
<dbReference type="SMART" id="SM00194">
    <property type="entry name" value="PTPc"/>
    <property type="match status" value="2"/>
</dbReference>
<keyword evidence="4" id="KW-0732">Signal</keyword>
<evidence type="ECO:0000256" key="7">
    <source>
        <dbReference type="ARBA" id="ARBA00023136"/>
    </source>
</evidence>
<evidence type="ECO:0000313" key="12">
    <source>
        <dbReference type="EMBL" id="RZC38965.1"/>
    </source>
</evidence>
<evidence type="ECO:0000256" key="4">
    <source>
        <dbReference type="ARBA" id="ARBA00022729"/>
    </source>
</evidence>
<keyword evidence="7" id="KW-0472">Membrane</keyword>
<dbReference type="OrthoDB" id="6108687at2759"/>
<proteinExistence type="inferred from homology"/>
<accession>A0A482W1X1</accession>
<dbReference type="CDD" id="cd00047">
    <property type="entry name" value="PTPc"/>
    <property type="match status" value="2"/>
</dbReference>
<dbReference type="SUPFAM" id="SSF49265">
    <property type="entry name" value="Fibronectin type III"/>
    <property type="match status" value="1"/>
</dbReference>
<dbReference type="PROSITE" id="PS50853">
    <property type="entry name" value="FN3"/>
    <property type="match status" value="2"/>
</dbReference>
<dbReference type="STRING" id="1661398.A0A482W1X1"/>
<dbReference type="InterPro" id="IPR003595">
    <property type="entry name" value="Tyr_Pase_cat"/>
</dbReference>
<dbReference type="PROSITE" id="PS50055">
    <property type="entry name" value="TYR_PHOSPHATASE_PTP"/>
    <property type="match status" value="2"/>
</dbReference>
<dbReference type="Pfam" id="PF00102">
    <property type="entry name" value="Y_phosphatase"/>
    <property type="match status" value="2"/>
</dbReference>
<dbReference type="AlphaFoldDB" id="A0A482W1X1"/>
<dbReference type="PANTHER" id="PTHR19134">
    <property type="entry name" value="RECEPTOR-TYPE TYROSINE-PROTEIN PHOSPHATASE"/>
    <property type="match status" value="1"/>
</dbReference>
<gene>
    <name evidence="12" type="ORF">BDFB_009740</name>
</gene>
<evidence type="ECO:0000259" key="9">
    <source>
        <dbReference type="PROSITE" id="PS50055"/>
    </source>
</evidence>
<dbReference type="InterPro" id="IPR000242">
    <property type="entry name" value="PTP_cat"/>
</dbReference>
<protein>
    <recommendedName>
        <fullName evidence="3">protein-tyrosine-phosphatase</fullName>
        <ecNumber evidence="3">3.1.3.48</ecNumber>
    </recommendedName>
</protein>
<dbReference type="PRINTS" id="PR00700">
    <property type="entry name" value="PRTYPHPHTASE"/>
</dbReference>
<dbReference type="FunFam" id="3.90.190.10:FF:000102">
    <property type="entry name" value="Receptor-type tyrosine-protein phosphatase"/>
    <property type="match status" value="1"/>
</dbReference>
<evidence type="ECO:0000256" key="8">
    <source>
        <dbReference type="ARBA" id="ARBA00051722"/>
    </source>
</evidence>
<dbReference type="Gene3D" id="2.60.40.10">
    <property type="entry name" value="Immunoglobulins"/>
    <property type="match status" value="2"/>
</dbReference>
<dbReference type="InterPro" id="IPR003961">
    <property type="entry name" value="FN3_dom"/>
</dbReference>
<dbReference type="GO" id="GO:0016020">
    <property type="term" value="C:membrane"/>
    <property type="evidence" value="ECO:0007669"/>
    <property type="project" value="UniProtKB-SubCell"/>
</dbReference>
<dbReference type="PROSITE" id="PS50056">
    <property type="entry name" value="TYR_PHOSPHATASE_2"/>
    <property type="match status" value="2"/>
</dbReference>
<comment type="catalytic activity">
    <reaction evidence="8">
        <text>O-phospho-L-tyrosyl-[protein] + H2O = L-tyrosyl-[protein] + phosphate</text>
        <dbReference type="Rhea" id="RHEA:10684"/>
        <dbReference type="Rhea" id="RHEA-COMP:10136"/>
        <dbReference type="Rhea" id="RHEA-COMP:20101"/>
        <dbReference type="ChEBI" id="CHEBI:15377"/>
        <dbReference type="ChEBI" id="CHEBI:43474"/>
        <dbReference type="ChEBI" id="CHEBI:46858"/>
        <dbReference type="ChEBI" id="CHEBI:61978"/>
        <dbReference type="EC" id="3.1.3.48"/>
    </reaction>
</comment>
<dbReference type="InterPro" id="IPR050348">
    <property type="entry name" value="Protein-Tyr_Phosphatase"/>
</dbReference>
<comment type="subcellular location">
    <subcellularLocation>
        <location evidence="1">Membrane</location>
        <topology evidence="1">Single-pass membrane protein</topology>
    </subcellularLocation>
</comment>
<evidence type="ECO:0000256" key="6">
    <source>
        <dbReference type="ARBA" id="ARBA00022912"/>
    </source>
</evidence>
<dbReference type="Pfam" id="PF00041">
    <property type="entry name" value="fn3"/>
    <property type="match status" value="2"/>
</dbReference>
<dbReference type="InterPro" id="IPR016130">
    <property type="entry name" value="Tyr_Pase_AS"/>
</dbReference>
<dbReference type="EC" id="3.1.3.48" evidence="3"/>
<comment type="similarity">
    <text evidence="2">Belongs to the protein-tyrosine phosphatase family.</text>
</comment>
<feature type="domain" description="Fibronectin type-III" evidence="11">
    <location>
        <begin position="224"/>
        <end position="331"/>
    </location>
</feature>
<name>A0A482W1X1_ASBVE</name>
<evidence type="ECO:0000256" key="3">
    <source>
        <dbReference type="ARBA" id="ARBA00013064"/>
    </source>
</evidence>